<keyword evidence="2" id="KW-1185">Reference proteome</keyword>
<name>U1SGE8_9BIFI</name>
<proteinExistence type="predicted"/>
<gene>
    <name evidence="1" type="ORF">HMPREF9244_01532</name>
</gene>
<organism evidence="1 2">
    <name type="scientific">Alloscardovia omnicolens F0580</name>
    <dbReference type="NCBI Taxonomy" id="1321816"/>
    <lineage>
        <taxon>Bacteria</taxon>
        <taxon>Bacillati</taxon>
        <taxon>Actinomycetota</taxon>
        <taxon>Actinomycetes</taxon>
        <taxon>Bifidobacteriales</taxon>
        <taxon>Bifidobacteriaceae</taxon>
        <taxon>Alloscardovia</taxon>
    </lineage>
</organism>
<accession>U1SGE8</accession>
<dbReference type="EMBL" id="AWSI01000041">
    <property type="protein sequence ID" value="ERH29732.1"/>
    <property type="molecule type" value="Genomic_DNA"/>
</dbReference>
<dbReference type="Proteomes" id="UP000016519">
    <property type="component" value="Unassembled WGS sequence"/>
</dbReference>
<dbReference type="HOGENOM" id="CLU_083580_0_0_11"/>
<protein>
    <submittedName>
        <fullName evidence="1">Uncharacterized protein</fullName>
    </submittedName>
</protein>
<evidence type="ECO:0000313" key="1">
    <source>
        <dbReference type="EMBL" id="ERH29732.1"/>
    </source>
</evidence>
<sequence length="275" mass="29754">MTIHMITSRQNMAHVTADDAAHLNARIMGDGQYLLTKNWTPTLASASTVNLPVGEWLWNGRYVQISVQESINIGNGVPSGSTRDDLICLHYSRNTGTGVETVSAAVIKGVINQGIGVPPITTSLLNTPSETYMIIAVVHWNGLTPTVQAFENTEYLQPFSQTNETLRNLDYRLTHATSTTARLPYMDRPVTLRKTGNLVVVSEQVLTSASGANAHFNASETIPDGYRPAGQGVITCSDNSSTVASLLVNSRGGIEINGNFSQSRYLQVLGVWFTA</sequence>
<dbReference type="RefSeq" id="WP_021618643.1">
    <property type="nucleotide sequence ID" value="NZ_KE952646.1"/>
</dbReference>
<reference evidence="1 2" key="1">
    <citation type="submission" date="2013-08" db="EMBL/GenBank/DDBJ databases">
        <authorList>
            <person name="Weinstock G."/>
            <person name="Sodergren E."/>
            <person name="Wylie T."/>
            <person name="Fulton L."/>
            <person name="Fulton R."/>
            <person name="Fronick C."/>
            <person name="O'Laughlin M."/>
            <person name="Godfrey J."/>
            <person name="Miner T."/>
            <person name="Herter B."/>
            <person name="Appelbaum E."/>
            <person name="Cordes M."/>
            <person name="Lek S."/>
            <person name="Wollam A."/>
            <person name="Pepin K.H."/>
            <person name="Palsikar V.B."/>
            <person name="Mitreva M."/>
            <person name="Wilson R.K."/>
        </authorList>
    </citation>
    <scope>NUCLEOTIDE SEQUENCE [LARGE SCALE GENOMIC DNA]</scope>
    <source>
        <strain evidence="1 2">F0580</strain>
    </source>
</reference>
<comment type="caution">
    <text evidence="1">The sequence shown here is derived from an EMBL/GenBank/DDBJ whole genome shotgun (WGS) entry which is preliminary data.</text>
</comment>
<dbReference type="PATRIC" id="fig|1321816.3.peg.1349"/>
<evidence type="ECO:0000313" key="2">
    <source>
        <dbReference type="Proteomes" id="UP000016519"/>
    </source>
</evidence>
<dbReference type="AlphaFoldDB" id="U1SGE8"/>